<dbReference type="CDD" id="cd04863">
    <property type="entry name" value="MtLigD_Pol_like"/>
    <property type="match status" value="1"/>
</dbReference>
<evidence type="ECO:0000259" key="1">
    <source>
        <dbReference type="Pfam" id="PF21686"/>
    </source>
</evidence>
<dbReference type="NCBIfam" id="TIGR02778">
    <property type="entry name" value="ligD_pol"/>
    <property type="match status" value="1"/>
</dbReference>
<reference evidence="3" key="1">
    <citation type="journal article" date="2019" name="Int. J. Syst. Evol. Microbiol.">
        <title>The Global Catalogue of Microorganisms (GCM) 10K type strain sequencing project: providing services to taxonomists for standard genome sequencing and annotation.</title>
        <authorList>
            <consortium name="The Broad Institute Genomics Platform"/>
            <consortium name="The Broad Institute Genome Sequencing Center for Infectious Disease"/>
            <person name="Wu L."/>
            <person name="Ma J."/>
        </authorList>
    </citation>
    <scope>NUCLEOTIDE SEQUENCE [LARGE SCALE GENOMIC DNA]</scope>
    <source>
        <strain evidence="3">JCM 15577</strain>
    </source>
</reference>
<proteinExistence type="predicted"/>
<dbReference type="InterPro" id="IPR033649">
    <property type="entry name" value="MtLigD_Pol-like"/>
</dbReference>
<dbReference type="PANTHER" id="PTHR42705:SF2">
    <property type="entry name" value="BIFUNCTIONAL NON-HOMOLOGOUS END JOINING PROTEIN LIGD"/>
    <property type="match status" value="1"/>
</dbReference>
<evidence type="ECO:0000313" key="2">
    <source>
        <dbReference type="EMBL" id="GAA1690734.1"/>
    </source>
</evidence>
<dbReference type="Pfam" id="PF21686">
    <property type="entry name" value="LigD_Prim-Pol"/>
    <property type="match status" value="1"/>
</dbReference>
<protein>
    <recommendedName>
        <fullName evidence="1">DNA ligase D polymerase domain-containing protein</fullName>
    </recommendedName>
</protein>
<organism evidence="2 3">
    <name type="scientific">Microbacterium sediminicola</name>
    <dbReference type="NCBI Taxonomy" id="415210"/>
    <lineage>
        <taxon>Bacteria</taxon>
        <taxon>Bacillati</taxon>
        <taxon>Actinomycetota</taxon>
        <taxon>Actinomycetes</taxon>
        <taxon>Micrococcales</taxon>
        <taxon>Microbacteriaceae</taxon>
        <taxon>Microbacterium</taxon>
    </lineage>
</organism>
<dbReference type="InterPro" id="IPR052171">
    <property type="entry name" value="NHEJ_LigD"/>
</dbReference>
<dbReference type="Proteomes" id="UP001501690">
    <property type="component" value="Unassembled WGS sequence"/>
</dbReference>
<dbReference type="Gene3D" id="3.90.920.10">
    <property type="entry name" value="DNA primase, PRIM domain"/>
    <property type="match status" value="1"/>
</dbReference>
<dbReference type="RefSeq" id="WP_344068685.1">
    <property type="nucleotide sequence ID" value="NZ_BAAAPL010000001.1"/>
</dbReference>
<dbReference type="EMBL" id="BAAAPL010000001">
    <property type="protein sequence ID" value="GAA1690734.1"/>
    <property type="molecule type" value="Genomic_DNA"/>
</dbReference>
<feature type="domain" description="DNA ligase D polymerase" evidence="1">
    <location>
        <begin position="31"/>
        <end position="289"/>
    </location>
</feature>
<gene>
    <name evidence="2" type="ORF">GCM10009808_04610</name>
</gene>
<accession>A0ABP4TPB9</accession>
<name>A0ABP4TPB9_9MICO</name>
<comment type="caution">
    <text evidence="2">The sequence shown here is derived from an EMBL/GenBank/DDBJ whole genome shotgun (WGS) entry which is preliminary data.</text>
</comment>
<dbReference type="PANTHER" id="PTHR42705">
    <property type="entry name" value="BIFUNCTIONAL NON-HOMOLOGOUS END JOINING PROTEIN LIGD"/>
    <property type="match status" value="1"/>
</dbReference>
<dbReference type="InterPro" id="IPR014145">
    <property type="entry name" value="LigD_pol_dom"/>
</dbReference>
<evidence type="ECO:0000313" key="3">
    <source>
        <dbReference type="Proteomes" id="UP001501690"/>
    </source>
</evidence>
<keyword evidence="3" id="KW-1185">Reference proteome</keyword>
<sequence>MAGREQTVQIDGRRVRLTNLDKVLYPTTGTTKAEVIEYYTRIAPVILPLLAGRPLTRKRWPDGVGTPEASSDSFFTKNIEQGAPEWVTRMPIAHSTGTKHYPIADSVATLVWLAQVASLELHVPQWRFGSDAHPLAPDRMVFDLDPGPGVSLADCADVARMVRDILHGMGMAAAAVTSGSAGIHLYAPLGGSVSSDAASTLAHELARALEADHPDAVISTMSKAARPGRVFIDWSQNNGKKTTISPYSLRGRVAPTVAAPRTWEELEDPALGQLTMTQVLARVDAGVEPFGDALASREA</sequence>